<sequence length="107" mass="12434">MIIVVISPKYKPDVERDGEDEHGLHTKYMLILLLSSPECNVHPSLSSRDMLILLLYSPERYVPAWLQSTRIYHWPQDTQDLLLRLLLEELYIGPPLGKELTLSVQHL</sequence>
<dbReference type="Ensembl" id="ENSSTUT00000074391.1">
    <property type="protein sequence ID" value="ENSSTUP00000070035.1"/>
    <property type="gene ID" value="ENSSTUG00000030756.1"/>
</dbReference>
<dbReference type="GO" id="GO:0006959">
    <property type="term" value="P:humoral immune response"/>
    <property type="evidence" value="ECO:0007669"/>
    <property type="project" value="TreeGrafter"/>
</dbReference>
<reference evidence="2" key="1">
    <citation type="submission" date="2025-08" db="UniProtKB">
        <authorList>
            <consortium name="Ensembl"/>
        </authorList>
    </citation>
    <scope>IDENTIFICATION</scope>
</reference>
<keyword evidence="3" id="KW-1185">Reference proteome</keyword>
<dbReference type="InterPro" id="IPR013568">
    <property type="entry name" value="SEFIR_dom"/>
</dbReference>
<dbReference type="AlphaFoldDB" id="A0A674BEX8"/>
<evidence type="ECO:0000313" key="2">
    <source>
        <dbReference type="Ensembl" id="ENSSTUP00000070035.1"/>
    </source>
</evidence>
<dbReference type="InterPro" id="IPR053047">
    <property type="entry name" value="E3_ubiq_ligase_TRAF3IP2"/>
</dbReference>
<protein>
    <recommendedName>
        <fullName evidence="1">SEFIR domain-containing protein</fullName>
    </recommendedName>
</protein>
<reference evidence="2" key="2">
    <citation type="submission" date="2025-09" db="UniProtKB">
        <authorList>
            <consortium name="Ensembl"/>
        </authorList>
    </citation>
    <scope>IDENTIFICATION</scope>
</reference>
<feature type="domain" description="SEFIR" evidence="1">
    <location>
        <begin position="1"/>
        <end position="83"/>
    </location>
</feature>
<dbReference type="PANTHER" id="PTHR34257">
    <property type="entry name" value="ADAPTER PROTEIN CIKS"/>
    <property type="match status" value="1"/>
</dbReference>
<evidence type="ECO:0000259" key="1">
    <source>
        <dbReference type="PROSITE" id="PS51534"/>
    </source>
</evidence>
<dbReference type="GeneTree" id="ENSGT01030000237090"/>
<name>A0A674BEX8_SALTR</name>
<dbReference type="GO" id="GO:0043123">
    <property type="term" value="P:positive regulation of canonical NF-kappaB signal transduction"/>
    <property type="evidence" value="ECO:0007669"/>
    <property type="project" value="TreeGrafter"/>
</dbReference>
<accession>A0A674BEX8</accession>
<dbReference type="PANTHER" id="PTHR34257:SF4">
    <property type="entry name" value="ADAPTER PROTEIN CIKS"/>
    <property type="match status" value="1"/>
</dbReference>
<dbReference type="OMA" id="PCWLQNT"/>
<proteinExistence type="predicted"/>
<dbReference type="Proteomes" id="UP000472277">
    <property type="component" value="Unassembled WGS sequence"/>
</dbReference>
<dbReference type="PROSITE" id="PS51534">
    <property type="entry name" value="SEFIR"/>
    <property type="match status" value="1"/>
</dbReference>
<organism evidence="2 3">
    <name type="scientific">Salmo trutta</name>
    <name type="common">Brown trout</name>
    <dbReference type="NCBI Taxonomy" id="8032"/>
    <lineage>
        <taxon>Eukaryota</taxon>
        <taxon>Metazoa</taxon>
        <taxon>Chordata</taxon>
        <taxon>Craniata</taxon>
        <taxon>Vertebrata</taxon>
        <taxon>Euteleostomi</taxon>
        <taxon>Actinopterygii</taxon>
        <taxon>Neopterygii</taxon>
        <taxon>Teleostei</taxon>
        <taxon>Protacanthopterygii</taxon>
        <taxon>Salmoniformes</taxon>
        <taxon>Salmonidae</taxon>
        <taxon>Salmoninae</taxon>
        <taxon>Salmo</taxon>
    </lineage>
</organism>
<evidence type="ECO:0000313" key="3">
    <source>
        <dbReference type="Proteomes" id="UP000472277"/>
    </source>
</evidence>
<dbReference type="InParanoid" id="A0A674BEX8"/>